<name>A0A8T3AHY5_DENNO</name>
<sequence>MPAIVNTTALVEAVQAKFQSFMSFLRPLASYYRRHILLSISHGQPAPTLRICSFNTRNLHTKIQINNFKPSPFPQSSFYSWAKWLLGSVLATALPFWNKSWKRLLRIEDEVEIVVDAVETAAEIVEKVANVAEKVSLDIAEEMTEDGKLKEAVLFVENVAKEVAVEAHRTQEIIHKMEELKDEIEELKDNAGKEKHADKEEGPNKLNK</sequence>
<protein>
    <submittedName>
        <fullName evidence="2">Uncharacterized protein</fullName>
    </submittedName>
</protein>
<evidence type="ECO:0000313" key="2">
    <source>
        <dbReference type="EMBL" id="KAI0495889.1"/>
    </source>
</evidence>
<accession>A0A8T3AHY5</accession>
<keyword evidence="3" id="KW-1185">Reference proteome</keyword>
<proteinExistence type="predicted"/>
<dbReference type="Proteomes" id="UP000829196">
    <property type="component" value="Unassembled WGS sequence"/>
</dbReference>
<dbReference type="PANTHER" id="PTHR33735:SF10">
    <property type="entry name" value="EXPRESSED PROTEIN"/>
    <property type="match status" value="1"/>
</dbReference>
<reference evidence="2" key="1">
    <citation type="journal article" date="2022" name="Front. Genet.">
        <title>Chromosome-Scale Assembly of the Dendrobium nobile Genome Provides Insights Into the Molecular Mechanism of the Biosynthesis of the Medicinal Active Ingredient of Dendrobium.</title>
        <authorList>
            <person name="Xu Q."/>
            <person name="Niu S.-C."/>
            <person name="Li K.-L."/>
            <person name="Zheng P.-J."/>
            <person name="Zhang X.-J."/>
            <person name="Jia Y."/>
            <person name="Liu Y."/>
            <person name="Niu Y.-X."/>
            <person name="Yu L.-H."/>
            <person name="Chen D.-F."/>
            <person name="Zhang G.-Q."/>
        </authorList>
    </citation>
    <scope>NUCLEOTIDE SEQUENCE</scope>
    <source>
        <tissue evidence="2">Leaf</tissue>
    </source>
</reference>
<comment type="caution">
    <text evidence="2">The sequence shown here is derived from an EMBL/GenBank/DDBJ whole genome shotgun (WGS) entry which is preliminary data.</text>
</comment>
<feature type="region of interest" description="Disordered" evidence="1">
    <location>
        <begin position="185"/>
        <end position="208"/>
    </location>
</feature>
<evidence type="ECO:0000256" key="1">
    <source>
        <dbReference type="SAM" id="MobiDB-lite"/>
    </source>
</evidence>
<dbReference type="AlphaFoldDB" id="A0A8T3AHY5"/>
<organism evidence="2 3">
    <name type="scientific">Dendrobium nobile</name>
    <name type="common">Orchid</name>
    <dbReference type="NCBI Taxonomy" id="94219"/>
    <lineage>
        <taxon>Eukaryota</taxon>
        <taxon>Viridiplantae</taxon>
        <taxon>Streptophyta</taxon>
        <taxon>Embryophyta</taxon>
        <taxon>Tracheophyta</taxon>
        <taxon>Spermatophyta</taxon>
        <taxon>Magnoliopsida</taxon>
        <taxon>Liliopsida</taxon>
        <taxon>Asparagales</taxon>
        <taxon>Orchidaceae</taxon>
        <taxon>Epidendroideae</taxon>
        <taxon>Malaxideae</taxon>
        <taxon>Dendrobiinae</taxon>
        <taxon>Dendrobium</taxon>
    </lineage>
</organism>
<gene>
    <name evidence="2" type="ORF">KFK09_022196</name>
</gene>
<dbReference type="EMBL" id="JAGYWB010000016">
    <property type="protein sequence ID" value="KAI0495889.1"/>
    <property type="molecule type" value="Genomic_DNA"/>
</dbReference>
<dbReference type="SMR" id="A0A8T3AHY5"/>
<dbReference type="OrthoDB" id="783687at2759"/>
<evidence type="ECO:0000313" key="3">
    <source>
        <dbReference type="Proteomes" id="UP000829196"/>
    </source>
</evidence>
<dbReference type="PANTHER" id="PTHR33735">
    <property type="entry name" value="EXPRESSED PROTEIN"/>
    <property type="match status" value="1"/>
</dbReference>
<feature type="compositionally biased region" description="Basic and acidic residues" evidence="1">
    <location>
        <begin position="187"/>
        <end position="208"/>
    </location>
</feature>